<dbReference type="CDD" id="cd00067">
    <property type="entry name" value="GAL4"/>
    <property type="match status" value="2"/>
</dbReference>
<dbReference type="InterPro" id="IPR036864">
    <property type="entry name" value="Zn2-C6_fun-type_DNA-bd_sf"/>
</dbReference>
<evidence type="ECO:0000256" key="7">
    <source>
        <dbReference type="SAM" id="MobiDB-lite"/>
    </source>
</evidence>
<dbReference type="GO" id="GO:0000981">
    <property type="term" value="F:DNA-binding transcription factor activity, RNA polymerase II-specific"/>
    <property type="evidence" value="ECO:0007669"/>
    <property type="project" value="InterPro"/>
</dbReference>
<dbReference type="PROSITE" id="PS00463">
    <property type="entry name" value="ZN2_CY6_FUNGAL_1"/>
    <property type="match status" value="2"/>
</dbReference>
<dbReference type="Pfam" id="PF04082">
    <property type="entry name" value="Fungal_trans"/>
    <property type="match status" value="1"/>
</dbReference>
<gene>
    <name evidence="9" type="ORF">BDV28DRAFT_289</name>
</gene>
<accession>A0A5N6ZHE8</accession>
<dbReference type="GO" id="GO:0008270">
    <property type="term" value="F:zinc ion binding"/>
    <property type="evidence" value="ECO:0007669"/>
    <property type="project" value="InterPro"/>
</dbReference>
<dbReference type="InterPro" id="IPR050815">
    <property type="entry name" value="TF_fung"/>
</dbReference>
<dbReference type="PANTHER" id="PTHR47338">
    <property type="entry name" value="ZN(II)2CYS6 TRANSCRIPTION FACTOR (EUROFUNG)-RELATED"/>
    <property type="match status" value="1"/>
</dbReference>
<feature type="region of interest" description="Disordered" evidence="7">
    <location>
        <begin position="605"/>
        <end position="643"/>
    </location>
</feature>
<evidence type="ECO:0000313" key="10">
    <source>
        <dbReference type="Proteomes" id="UP000327118"/>
    </source>
</evidence>
<keyword evidence="2" id="KW-0479">Metal-binding</keyword>
<proteinExistence type="predicted"/>
<dbReference type="SUPFAM" id="SSF57701">
    <property type="entry name" value="Zn2/Cys6 DNA-binding domain"/>
    <property type="match status" value="2"/>
</dbReference>
<feature type="domain" description="Zn(2)-C6 fungal-type" evidence="8">
    <location>
        <begin position="26"/>
        <end position="56"/>
    </location>
</feature>
<dbReference type="SMART" id="SM00066">
    <property type="entry name" value="GAL4"/>
    <property type="match status" value="2"/>
</dbReference>
<feature type="region of interest" description="Disordered" evidence="7">
    <location>
        <begin position="111"/>
        <end position="145"/>
    </location>
</feature>
<reference evidence="10" key="1">
    <citation type="submission" date="2019-04" db="EMBL/GenBank/DDBJ databases">
        <title>Friends and foes A comparative genomics studyof 23 Aspergillus species from section Flavi.</title>
        <authorList>
            <consortium name="DOE Joint Genome Institute"/>
            <person name="Kjaerbolling I."/>
            <person name="Vesth T."/>
            <person name="Frisvad J.C."/>
            <person name="Nybo J.L."/>
            <person name="Theobald S."/>
            <person name="Kildgaard S."/>
            <person name="Isbrandt T."/>
            <person name="Kuo A."/>
            <person name="Sato A."/>
            <person name="Lyhne E.K."/>
            <person name="Kogle M.E."/>
            <person name="Wiebenga A."/>
            <person name="Kun R.S."/>
            <person name="Lubbers R.J."/>
            <person name="Makela M.R."/>
            <person name="Barry K."/>
            <person name="Chovatia M."/>
            <person name="Clum A."/>
            <person name="Daum C."/>
            <person name="Haridas S."/>
            <person name="He G."/>
            <person name="LaButti K."/>
            <person name="Lipzen A."/>
            <person name="Mondo S."/>
            <person name="Riley R."/>
            <person name="Salamov A."/>
            <person name="Simmons B.A."/>
            <person name="Magnuson J.K."/>
            <person name="Henrissat B."/>
            <person name="Mortensen U.H."/>
            <person name="Larsen T.O."/>
            <person name="Devries R.P."/>
            <person name="Grigoriev I.V."/>
            <person name="Machida M."/>
            <person name="Baker S.E."/>
            <person name="Andersen M.R."/>
        </authorList>
    </citation>
    <scope>NUCLEOTIDE SEQUENCE [LARGE SCALE GENOMIC DNA]</scope>
    <source>
        <strain evidence="10">CBS 553.77</strain>
    </source>
</reference>
<dbReference type="OrthoDB" id="2563500at2759"/>
<name>A0A5N6ZHE8_9EURO</name>
<dbReference type="PROSITE" id="PS50048">
    <property type="entry name" value="ZN2_CY6_FUNGAL_2"/>
    <property type="match status" value="2"/>
</dbReference>
<organism evidence="9 10">
    <name type="scientific">Aspergillus coremiiformis</name>
    <dbReference type="NCBI Taxonomy" id="138285"/>
    <lineage>
        <taxon>Eukaryota</taxon>
        <taxon>Fungi</taxon>
        <taxon>Dikarya</taxon>
        <taxon>Ascomycota</taxon>
        <taxon>Pezizomycotina</taxon>
        <taxon>Eurotiomycetes</taxon>
        <taxon>Eurotiomycetidae</taxon>
        <taxon>Eurotiales</taxon>
        <taxon>Aspergillaceae</taxon>
        <taxon>Aspergillus</taxon>
        <taxon>Aspergillus subgen. Circumdati</taxon>
    </lineage>
</organism>
<protein>
    <submittedName>
        <fullName evidence="9">Fungal-specific transcription factor domain-containing protein</fullName>
    </submittedName>
</protein>
<dbReference type="Gene3D" id="4.10.240.10">
    <property type="entry name" value="Zn(2)-C6 fungal-type DNA-binding domain"/>
    <property type="match status" value="2"/>
</dbReference>
<dbReference type="Proteomes" id="UP000327118">
    <property type="component" value="Unassembled WGS sequence"/>
</dbReference>
<keyword evidence="4" id="KW-0238">DNA-binding</keyword>
<dbReference type="AlphaFoldDB" id="A0A5N6ZHE8"/>
<evidence type="ECO:0000313" key="9">
    <source>
        <dbReference type="EMBL" id="KAE8356935.1"/>
    </source>
</evidence>
<comment type="subcellular location">
    <subcellularLocation>
        <location evidence="1">Nucleus</location>
    </subcellularLocation>
</comment>
<dbReference type="GO" id="GO:0005634">
    <property type="term" value="C:nucleus"/>
    <property type="evidence" value="ECO:0007669"/>
    <property type="project" value="UniProtKB-SubCell"/>
</dbReference>
<dbReference type="GO" id="GO:0009893">
    <property type="term" value="P:positive regulation of metabolic process"/>
    <property type="evidence" value="ECO:0007669"/>
    <property type="project" value="UniProtKB-ARBA"/>
</dbReference>
<evidence type="ECO:0000256" key="5">
    <source>
        <dbReference type="ARBA" id="ARBA00023163"/>
    </source>
</evidence>
<evidence type="ECO:0000256" key="1">
    <source>
        <dbReference type="ARBA" id="ARBA00004123"/>
    </source>
</evidence>
<dbReference type="PANTHER" id="PTHR47338:SF7">
    <property type="entry name" value="ZN(II)2CYS6 TRANSCRIPTION FACTOR (EUROFUNG)"/>
    <property type="match status" value="1"/>
</dbReference>
<evidence type="ECO:0000256" key="6">
    <source>
        <dbReference type="ARBA" id="ARBA00023242"/>
    </source>
</evidence>
<keyword evidence="10" id="KW-1185">Reference proteome</keyword>
<evidence type="ECO:0000256" key="3">
    <source>
        <dbReference type="ARBA" id="ARBA00023015"/>
    </source>
</evidence>
<sequence length="690" mass="78243">MYYLLTPKSVNEAISMTAVSTQRHRTCQQCRLRKVRCDGRQSICSNCDRLQFACSFQTLDSASPVTYRPERLRARQACSRCHGLKVRCSGHLPACLRCQKRGRECVYSSGSPKVGSAVEERGPRDTTLQSLHREDRTNPEPPTTNVVTMDPLRSPDTLEIENALDIFFLRIYPLPGYAFLHRASLYDRFHRGQADQCLLLSIISISTFLTETNPSKREYAAQYLKTAEQLIISNLSQPSIVRTQALLLIVRCKMCLGEYASAFPLVSILSRFAFSLRLNYDNHRVCFLAREARRRLIWAVYMLDQSWAGGLMEFTTCPVDAIYVNLPCTEETWELDVCPETEVQLKSPSKLPGLLAGNVCVSYLRDRVLRHAKRFAAGNSTANEIVYGIRELEAELEYFYRRLPPASIYSERNLRLRAHSPWLPRFVVLHVLWHQCYCDLYRCITSGLIESVPEATLNKIDHAFILRCRQQCTQHAMTIAGIFTSLLDLRLEISALPLEIAACAYQSVRLLLHLGNDNHGVHVPSDRITQYKRSCLQIIQLVARTSPSVATIERDLQGLINENQDRIVHPESRPRHTQQNPRQVLSIHALIARSGFVDDSEDLALQDSQPIDGPPAYEKHGRDSHDPLATTGRPFPHRNLGSVEDMAHGSNMAADMWLQGSNAFEGAWDEPGIGFDLIRQMQWDGMGYHG</sequence>
<feature type="compositionally biased region" description="Basic and acidic residues" evidence="7">
    <location>
        <begin position="617"/>
        <end position="626"/>
    </location>
</feature>
<dbReference type="GO" id="GO:0003677">
    <property type="term" value="F:DNA binding"/>
    <property type="evidence" value="ECO:0007669"/>
    <property type="project" value="UniProtKB-KW"/>
</dbReference>
<dbReference type="GO" id="GO:0006351">
    <property type="term" value="P:DNA-templated transcription"/>
    <property type="evidence" value="ECO:0007669"/>
    <property type="project" value="InterPro"/>
</dbReference>
<dbReference type="CDD" id="cd12148">
    <property type="entry name" value="fungal_TF_MHR"/>
    <property type="match status" value="1"/>
</dbReference>
<dbReference type="InterPro" id="IPR001138">
    <property type="entry name" value="Zn2Cys6_DnaBD"/>
</dbReference>
<evidence type="ECO:0000259" key="8">
    <source>
        <dbReference type="PROSITE" id="PS50048"/>
    </source>
</evidence>
<keyword evidence="6" id="KW-0539">Nucleus</keyword>
<dbReference type="EMBL" id="ML739033">
    <property type="protein sequence ID" value="KAE8356935.1"/>
    <property type="molecule type" value="Genomic_DNA"/>
</dbReference>
<keyword evidence="3" id="KW-0805">Transcription regulation</keyword>
<evidence type="ECO:0000256" key="4">
    <source>
        <dbReference type="ARBA" id="ARBA00023125"/>
    </source>
</evidence>
<dbReference type="InterPro" id="IPR007219">
    <property type="entry name" value="XnlR_reg_dom"/>
</dbReference>
<keyword evidence="5" id="KW-0804">Transcription</keyword>
<feature type="domain" description="Zn(2)-C6 fungal-type" evidence="8">
    <location>
        <begin position="77"/>
        <end position="107"/>
    </location>
</feature>
<evidence type="ECO:0000256" key="2">
    <source>
        <dbReference type="ARBA" id="ARBA00022723"/>
    </source>
</evidence>
<dbReference type="Pfam" id="PF00172">
    <property type="entry name" value="Zn_clus"/>
    <property type="match status" value="2"/>
</dbReference>